<comment type="caution">
    <text evidence="1">The sequence shown here is derived from an EMBL/GenBank/DDBJ whole genome shotgun (WGS) entry which is preliminary data.</text>
</comment>
<accession>A0A931IGG8</accession>
<evidence type="ECO:0000313" key="1">
    <source>
        <dbReference type="EMBL" id="MBH0779925.1"/>
    </source>
</evidence>
<gene>
    <name evidence="1" type="ORF">IT779_26990</name>
</gene>
<protein>
    <submittedName>
        <fullName evidence="1">Uncharacterized protein</fullName>
    </submittedName>
</protein>
<evidence type="ECO:0000313" key="2">
    <source>
        <dbReference type="Proteomes" id="UP000655751"/>
    </source>
</evidence>
<sequence>MNVDMDRAVAAVRAANEFAWSWTAEDLPAFAASTGWRLEDVGKRYPRLVTDIEVNRPDTMTFISEPPAPFPLGQLNEIIFDVADYLVDDPDRKPALNAVFDEFVQRVFETVRQRPTGWWVEPTRGLRWEFPDLVLEVTVGDQSVWVTLTNPAYHRWNEEIARIVEQQQEDEEDDD</sequence>
<dbReference type="Proteomes" id="UP000655751">
    <property type="component" value="Unassembled WGS sequence"/>
</dbReference>
<dbReference type="EMBL" id="JADMLG010000012">
    <property type="protein sequence ID" value="MBH0779925.1"/>
    <property type="molecule type" value="Genomic_DNA"/>
</dbReference>
<proteinExistence type="predicted"/>
<organism evidence="1 2">
    <name type="scientific">Nocardia bovistercoris</name>
    <dbReference type="NCBI Taxonomy" id="2785916"/>
    <lineage>
        <taxon>Bacteria</taxon>
        <taxon>Bacillati</taxon>
        <taxon>Actinomycetota</taxon>
        <taxon>Actinomycetes</taxon>
        <taxon>Mycobacteriales</taxon>
        <taxon>Nocardiaceae</taxon>
        <taxon>Nocardia</taxon>
    </lineage>
</organism>
<dbReference type="InterPro" id="IPR046268">
    <property type="entry name" value="DUF6301"/>
</dbReference>
<dbReference type="AlphaFoldDB" id="A0A931IGG8"/>
<reference evidence="1" key="1">
    <citation type="submission" date="2020-11" db="EMBL/GenBank/DDBJ databases">
        <title>Nocardia NEAU-351.nov., a novel actinomycete isolated from the cow dung.</title>
        <authorList>
            <person name="Zhang X."/>
        </authorList>
    </citation>
    <scope>NUCLEOTIDE SEQUENCE</scope>
    <source>
        <strain evidence="1">NEAU-351</strain>
    </source>
</reference>
<dbReference type="RefSeq" id="WP_196152220.1">
    <property type="nucleotide sequence ID" value="NZ_JADMLG010000012.1"/>
</dbReference>
<keyword evidence="2" id="KW-1185">Reference proteome</keyword>
<name>A0A931IGG8_9NOCA</name>
<dbReference type="Pfam" id="PF19818">
    <property type="entry name" value="DUF6301"/>
    <property type="match status" value="1"/>
</dbReference>